<proteinExistence type="predicted"/>
<protein>
    <submittedName>
        <fullName evidence="1">Uncharacterized protein</fullName>
    </submittedName>
</protein>
<dbReference type="AlphaFoldDB" id="A0A3Q9I9V7"/>
<evidence type="ECO:0000313" key="2">
    <source>
        <dbReference type="Proteomes" id="UP000270678"/>
    </source>
</evidence>
<dbReference type="RefSeq" id="WP_127000596.1">
    <property type="nucleotide sequence ID" value="NZ_CP034346.1"/>
</dbReference>
<organism evidence="1 2">
    <name type="scientific">Paenibacillus lutimineralis</name>
    <dbReference type="NCBI Taxonomy" id="2707005"/>
    <lineage>
        <taxon>Bacteria</taxon>
        <taxon>Bacillati</taxon>
        <taxon>Bacillota</taxon>
        <taxon>Bacilli</taxon>
        <taxon>Bacillales</taxon>
        <taxon>Paenibacillaceae</taxon>
        <taxon>Paenibacillus</taxon>
    </lineage>
</organism>
<keyword evidence="2" id="KW-1185">Reference proteome</keyword>
<evidence type="ECO:0000313" key="1">
    <source>
        <dbReference type="EMBL" id="AZS16211.1"/>
    </source>
</evidence>
<accession>A0A3Q9I9V7</accession>
<name>A0A3Q9I9V7_9BACL</name>
<dbReference type="OrthoDB" id="9956667at2"/>
<dbReference type="KEGG" id="plut:EI981_18350"/>
<sequence length="59" mass="6630">MKHLLRMRKCFIRNGELEKNVLNADRTIAYMGHAGEVTTTKGTIAKLGLMPVVEEVSRT</sequence>
<reference evidence="2" key="1">
    <citation type="submission" date="2018-12" db="EMBL/GenBank/DDBJ databases">
        <title>Complete genome sequence of Paenibacillus sp. MBLB1234.</title>
        <authorList>
            <person name="Nam Y.-D."/>
            <person name="Kang J."/>
            <person name="Chung W.-H."/>
            <person name="Park Y.S."/>
        </authorList>
    </citation>
    <scope>NUCLEOTIDE SEQUENCE [LARGE SCALE GENOMIC DNA]</scope>
    <source>
        <strain evidence="2">MBLB1234</strain>
    </source>
</reference>
<gene>
    <name evidence="1" type="ORF">EI981_18350</name>
</gene>
<dbReference type="EMBL" id="CP034346">
    <property type="protein sequence ID" value="AZS16211.1"/>
    <property type="molecule type" value="Genomic_DNA"/>
</dbReference>
<dbReference type="Proteomes" id="UP000270678">
    <property type="component" value="Chromosome"/>
</dbReference>